<reference evidence="3" key="1">
    <citation type="journal article" date="2020" name="mSystems">
        <title>Genome- and Community-Level Interaction Insights into Carbon Utilization and Element Cycling Functions of Hydrothermarchaeota in Hydrothermal Sediment.</title>
        <authorList>
            <person name="Zhou Z."/>
            <person name="Liu Y."/>
            <person name="Xu W."/>
            <person name="Pan J."/>
            <person name="Luo Z.H."/>
            <person name="Li M."/>
        </authorList>
    </citation>
    <scope>NUCLEOTIDE SEQUENCE [LARGE SCALE GENOMIC DNA]</scope>
    <source>
        <strain evidence="3">SpSt-1182</strain>
    </source>
</reference>
<feature type="region of interest" description="Disordered" evidence="1">
    <location>
        <begin position="1"/>
        <end position="25"/>
    </location>
</feature>
<dbReference type="AlphaFoldDB" id="A0A7V0T4R2"/>
<dbReference type="EMBL" id="DSBX01000046">
    <property type="protein sequence ID" value="HDQ98906.1"/>
    <property type="molecule type" value="Genomic_DNA"/>
</dbReference>
<feature type="transmembrane region" description="Helical" evidence="2">
    <location>
        <begin position="34"/>
        <end position="52"/>
    </location>
</feature>
<keyword evidence="2" id="KW-1133">Transmembrane helix</keyword>
<proteinExistence type="predicted"/>
<keyword evidence="2" id="KW-0472">Membrane</keyword>
<organism evidence="3">
    <name type="scientific">candidate division WOR-3 bacterium</name>
    <dbReference type="NCBI Taxonomy" id="2052148"/>
    <lineage>
        <taxon>Bacteria</taxon>
        <taxon>Bacteria division WOR-3</taxon>
    </lineage>
</organism>
<evidence type="ECO:0000256" key="1">
    <source>
        <dbReference type="SAM" id="MobiDB-lite"/>
    </source>
</evidence>
<keyword evidence="2" id="KW-0812">Transmembrane</keyword>
<protein>
    <recommendedName>
        <fullName evidence="4">DUF3098 domain-containing protein</fullName>
    </recommendedName>
</protein>
<gene>
    <name evidence="3" type="ORF">ENN51_01265</name>
</gene>
<feature type="compositionally biased region" description="Basic and acidic residues" evidence="1">
    <location>
        <begin position="1"/>
        <end position="11"/>
    </location>
</feature>
<evidence type="ECO:0000256" key="2">
    <source>
        <dbReference type="SAM" id="Phobius"/>
    </source>
</evidence>
<sequence>MKQKPRKEPVKRSVASAPKKKPERPQVSFGVKNYAMMGVGLVAIIIGYITLAGGSITLAPLLLVLGYCVIIPLGLLLR</sequence>
<feature type="transmembrane region" description="Helical" evidence="2">
    <location>
        <begin position="58"/>
        <end position="77"/>
    </location>
</feature>
<evidence type="ECO:0008006" key="4">
    <source>
        <dbReference type="Google" id="ProtNLM"/>
    </source>
</evidence>
<dbReference type="Proteomes" id="UP000885672">
    <property type="component" value="Unassembled WGS sequence"/>
</dbReference>
<evidence type="ECO:0000313" key="3">
    <source>
        <dbReference type="EMBL" id="HDQ98906.1"/>
    </source>
</evidence>
<comment type="caution">
    <text evidence="3">The sequence shown here is derived from an EMBL/GenBank/DDBJ whole genome shotgun (WGS) entry which is preliminary data.</text>
</comment>
<name>A0A7V0T4R2_UNCW3</name>
<accession>A0A7V0T4R2</accession>